<reference evidence="1 2" key="1">
    <citation type="submission" date="2023-11" db="EMBL/GenBank/DDBJ databases">
        <title>Paucibacter sp. nov., isolated from fresh soil in Korea.</title>
        <authorList>
            <person name="Le N.T.T."/>
        </authorList>
    </citation>
    <scope>NUCLEOTIDE SEQUENCE [LARGE SCALE GENOMIC DNA]</scope>
    <source>
        <strain evidence="1 2">R3-3</strain>
    </source>
</reference>
<protein>
    <submittedName>
        <fullName evidence="1">Hemin uptake protein HemP</fullName>
    </submittedName>
</protein>
<name>A0ABU5DFZ7_9BURK</name>
<dbReference type="Proteomes" id="UP001285263">
    <property type="component" value="Unassembled WGS sequence"/>
</dbReference>
<accession>A0ABU5DFZ7</accession>
<evidence type="ECO:0000313" key="1">
    <source>
        <dbReference type="EMBL" id="MDY0744194.1"/>
    </source>
</evidence>
<keyword evidence="2" id="KW-1185">Reference proteome</keyword>
<proteinExistence type="predicted"/>
<organism evidence="1 2">
    <name type="scientific">Roseateles agri</name>
    <dbReference type="NCBI Taxonomy" id="3098619"/>
    <lineage>
        <taxon>Bacteria</taxon>
        <taxon>Pseudomonadati</taxon>
        <taxon>Pseudomonadota</taxon>
        <taxon>Betaproteobacteria</taxon>
        <taxon>Burkholderiales</taxon>
        <taxon>Sphaerotilaceae</taxon>
        <taxon>Roseateles</taxon>
    </lineage>
</organism>
<evidence type="ECO:0000313" key="2">
    <source>
        <dbReference type="Proteomes" id="UP001285263"/>
    </source>
</evidence>
<gene>
    <name evidence="1" type="ORF">SNE35_06740</name>
</gene>
<dbReference type="RefSeq" id="WP_320422094.1">
    <property type="nucleotide sequence ID" value="NZ_JAXCLA010000002.1"/>
</dbReference>
<dbReference type="InterPro" id="IPR019600">
    <property type="entry name" value="Hemin_uptake_protein_HemP"/>
</dbReference>
<dbReference type="EMBL" id="JAXCLA010000002">
    <property type="protein sequence ID" value="MDY0744194.1"/>
    <property type="molecule type" value="Genomic_DNA"/>
</dbReference>
<comment type="caution">
    <text evidence="1">The sequence shown here is derived from an EMBL/GenBank/DDBJ whole genome shotgun (WGS) entry which is preliminary data.</text>
</comment>
<dbReference type="Pfam" id="PF10636">
    <property type="entry name" value="hemP"/>
    <property type="match status" value="1"/>
</dbReference>
<sequence>MPSHQPHPTSSAGVVATPLRPAIDAHLPPIPAPVAPKRWSSRTLFGLDREVEIEHAGQLYRLRQTSLGKLILTK</sequence>
<dbReference type="Gene3D" id="2.10.70.10">
    <property type="entry name" value="Complement Module, domain 1"/>
    <property type="match status" value="1"/>
</dbReference>